<comment type="caution">
    <text evidence="1">The sequence shown here is derived from an EMBL/GenBank/DDBJ whole genome shotgun (WGS) entry which is preliminary data.</text>
</comment>
<evidence type="ECO:0000313" key="1">
    <source>
        <dbReference type="EMBL" id="CAG8676359.1"/>
    </source>
</evidence>
<name>A0ACA9NUY5_9GLOM</name>
<dbReference type="Proteomes" id="UP000789702">
    <property type="component" value="Unassembled WGS sequence"/>
</dbReference>
<dbReference type="EMBL" id="CAJVPU010020374">
    <property type="protein sequence ID" value="CAG8676359.1"/>
    <property type="molecule type" value="Genomic_DNA"/>
</dbReference>
<evidence type="ECO:0000313" key="2">
    <source>
        <dbReference type="Proteomes" id="UP000789702"/>
    </source>
</evidence>
<proteinExistence type="predicted"/>
<accession>A0ACA9NUY5</accession>
<reference evidence="1" key="1">
    <citation type="submission" date="2021-06" db="EMBL/GenBank/DDBJ databases">
        <authorList>
            <person name="Kallberg Y."/>
            <person name="Tangrot J."/>
            <person name="Rosling A."/>
        </authorList>
    </citation>
    <scope>NUCLEOTIDE SEQUENCE</scope>
    <source>
        <strain evidence="1">IL203A</strain>
    </source>
</reference>
<protein>
    <submittedName>
        <fullName evidence="1">239_t:CDS:1</fullName>
    </submittedName>
</protein>
<gene>
    <name evidence="1" type="ORF">DHETER_LOCUS10424</name>
</gene>
<sequence>MQRVVGQIGLYSKTVIIYKSLSYYKKSHSKPFKFLEIESYKIIASEIYRVFHTQLGDFERMIVEFSRNLEIELNRMMINPANYEIPAFQLDDLEKLLMNLNK</sequence>
<keyword evidence="2" id="KW-1185">Reference proteome</keyword>
<organism evidence="1 2">
    <name type="scientific">Dentiscutata heterogama</name>
    <dbReference type="NCBI Taxonomy" id="1316150"/>
    <lineage>
        <taxon>Eukaryota</taxon>
        <taxon>Fungi</taxon>
        <taxon>Fungi incertae sedis</taxon>
        <taxon>Mucoromycota</taxon>
        <taxon>Glomeromycotina</taxon>
        <taxon>Glomeromycetes</taxon>
        <taxon>Diversisporales</taxon>
        <taxon>Gigasporaceae</taxon>
        <taxon>Dentiscutata</taxon>
    </lineage>
</organism>
<feature type="non-terminal residue" evidence="1">
    <location>
        <position position="102"/>
    </location>
</feature>